<feature type="chain" id="PRO_5043627561" evidence="1">
    <location>
        <begin position="26"/>
        <end position="176"/>
    </location>
</feature>
<accession>A0AAU7XEA8</accession>
<dbReference type="AlphaFoldDB" id="A0AAU7XEA8"/>
<dbReference type="Gene3D" id="2.60.40.1880">
    <property type="entry name" value="Invasion associated locus B (IalB) protein"/>
    <property type="match status" value="1"/>
</dbReference>
<name>A0AAU7XEA8_9HYPH</name>
<feature type="signal peptide" evidence="1">
    <location>
        <begin position="1"/>
        <end position="25"/>
    </location>
</feature>
<dbReference type="InterPro" id="IPR010642">
    <property type="entry name" value="Invasion_prot_B"/>
</dbReference>
<dbReference type="EMBL" id="CP158568">
    <property type="protein sequence ID" value="XBY45731.1"/>
    <property type="molecule type" value="Genomic_DNA"/>
</dbReference>
<dbReference type="InterPro" id="IPR038696">
    <property type="entry name" value="IalB_sf"/>
</dbReference>
<dbReference type="RefSeq" id="WP_407050826.1">
    <property type="nucleotide sequence ID" value="NZ_CP158568.1"/>
</dbReference>
<gene>
    <name evidence="2" type="ORF">ABS361_05530</name>
</gene>
<protein>
    <submittedName>
        <fullName evidence="2">Invasion associated locus B family protein</fullName>
    </submittedName>
</protein>
<keyword evidence="1" id="KW-0732">Signal</keyword>
<proteinExistence type="predicted"/>
<evidence type="ECO:0000313" key="2">
    <source>
        <dbReference type="EMBL" id="XBY45731.1"/>
    </source>
</evidence>
<dbReference type="Pfam" id="PF06776">
    <property type="entry name" value="IalB"/>
    <property type="match status" value="1"/>
</dbReference>
<evidence type="ECO:0000256" key="1">
    <source>
        <dbReference type="SAM" id="SignalP"/>
    </source>
</evidence>
<reference evidence="2" key="1">
    <citation type="submission" date="2024-06" db="EMBL/GenBank/DDBJ databases">
        <title>Methylostella associata gen. nov., sp. nov., a novel Ancalomicrobiaceae-affiliated facultatively methylotrophic bacteria that feed on methanotrophs of the genus Methylococcus.</title>
        <authorList>
            <person name="Saltykova V."/>
            <person name="Danilova O.V."/>
            <person name="Oshkin I.Y."/>
            <person name="Belova S.E."/>
            <person name="Pimenov N.V."/>
            <person name="Dedysh S.N."/>
        </authorList>
    </citation>
    <scope>NUCLEOTIDE SEQUENCE</scope>
    <source>
        <strain evidence="2">S20</strain>
    </source>
</reference>
<dbReference type="KEGG" id="mflg:ABS361_05530"/>
<organism evidence="2">
    <name type="scientific">Methyloraptor flagellatus</name>
    <dbReference type="NCBI Taxonomy" id="3162530"/>
    <lineage>
        <taxon>Bacteria</taxon>
        <taxon>Pseudomonadati</taxon>
        <taxon>Pseudomonadota</taxon>
        <taxon>Alphaproteobacteria</taxon>
        <taxon>Hyphomicrobiales</taxon>
        <taxon>Ancalomicrobiaceae</taxon>
        <taxon>Methyloraptor</taxon>
    </lineage>
</organism>
<sequence>MLACRTVARTAALLLAGLMAGSASAAPLPGGASSLTESYDDWNVVCQMQNNAPTCVVRQVQAKSQTNQHVLTAEITKAPDGKYRGGLLLPLGLSLASGAQLKIDDAALGAMQPFSVCVQQGCLVPLVFETDAINKLKAGKALTVTVGVLGQTEPVVFTISLKGLSSALNRVADLTK</sequence>